<proteinExistence type="predicted"/>
<protein>
    <submittedName>
        <fullName evidence="1">Uncharacterized protein</fullName>
    </submittedName>
</protein>
<organism evidence="1 2">
    <name type="scientific">Caballeronia sordidicola</name>
    <name type="common">Burkholderia sordidicola</name>
    <dbReference type="NCBI Taxonomy" id="196367"/>
    <lineage>
        <taxon>Bacteria</taxon>
        <taxon>Pseudomonadati</taxon>
        <taxon>Pseudomonadota</taxon>
        <taxon>Betaproteobacteria</taxon>
        <taxon>Burkholderiales</taxon>
        <taxon>Burkholderiaceae</taxon>
        <taxon>Caballeronia</taxon>
    </lineage>
</organism>
<evidence type="ECO:0000313" key="1">
    <source>
        <dbReference type="EMBL" id="OTP65520.1"/>
    </source>
</evidence>
<gene>
    <name evidence="1" type="ORF">PAMC26510_37900</name>
</gene>
<evidence type="ECO:0000313" key="2">
    <source>
        <dbReference type="Proteomes" id="UP000194546"/>
    </source>
</evidence>
<sequence length="40" mass="4142">MGDDKQVHAILVEYWKVGLAIGPLDSGAHGTSGEGNAMLC</sequence>
<reference evidence="1 2" key="1">
    <citation type="submission" date="2017-03" db="EMBL/GenBank/DDBJ databases">
        <title>Genome analysis of strain PAMC 26510.</title>
        <authorList>
            <person name="Oh H.-M."/>
            <person name="Yang J.-A."/>
        </authorList>
    </citation>
    <scope>NUCLEOTIDE SEQUENCE [LARGE SCALE GENOMIC DNA]</scope>
    <source>
        <strain evidence="1 2">PAMC 26510</strain>
    </source>
</reference>
<dbReference type="EMBL" id="NBTY01000222">
    <property type="protein sequence ID" value="OTP65520.1"/>
    <property type="molecule type" value="Genomic_DNA"/>
</dbReference>
<dbReference type="Proteomes" id="UP000194546">
    <property type="component" value="Unassembled WGS sequence"/>
</dbReference>
<comment type="caution">
    <text evidence="1">The sequence shown here is derived from an EMBL/GenBank/DDBJ whole genome shotgun (WGS) entry which is preliminary data.</text>
</comment>
<accession>A0A2C9XVU6</accession>
<name>A0A2C9XVU6_CABSO</name>
<dbReference type="AlphaFoldDB" id="A0A2C9XVU6"/>